<proteinExistence type="predicted"/>
<sequence length="73" mass="8484">MLEGLICPVCEITIDEIDLSDSLKCPHCSVDLHNRKYLDFLEFLMQNAIVENLDFFDPEVYSDDVEDLDQTKE</sequence>
<gene>
    <name evidence="1" type="ORF">METZ01_LOCUS109418</name>
</gene>
<name>A0A381WVM6_9ZZZZ</name>
<organism evidence="1">
    <name type="scientific">marine metagenome</name>
    <dbReference type="NCBI Taxonomy" id="408172"/>
    <lineage>
        <taxon>unclassified sequences</taxon>
        <taxon>metagenomes</taxon>
        <taxon>ecological metagenomes</taxon>
    </lineage>
</organism>
<reference evidence="1" key="1">
    <citation type="submission" date="2018-05" db="EMBL/GenBank/DDBJ databases">
        <authorList>
            <person name="Lanie J.A."/>
            <person name="Ng W.-L."/>
            <person name="Kazmierczak K.M."/>
            <person name="Andrzejewski T.M."/>
            <person name="Davidsen T.M."/>
            <person name="Wayne K.J."/>
            <person name="Tettelin H."/>
            <person name="Glass J.I."/>
            <person name="Rusch D."/>
            <person name="Podicherti R."/>
            <person name="Tsui H.-C.T."/>
            <person name="Winkler M.E."/>
        </authorList>
    </citation>
    <scope>NUCLEOTIDE SEQUENCE</scope>
</reference>
<evidence type="ECO:0000313" key="1">
    <source>
        <dbReference type="EMBL" id="SVA56564.1"/>
    </source>
</evidence>
<feature type="non-terminal residue" evidence="1">
    <location>
        <position position="73"/>
    </location>
</feature>
<accession>A0A381WVM6</accession>
<dbReference type="AlphaFoldDB" id="A0A381WVM6"/>
<dbReference type="EMBL" id="UINC01013036">
    <property type="protein sequence ID" value="SVA56564.1"/>
    <property type="molecule type" value="Genomic_DNA"/>
</dbReference>
<protein>
    <submittedName>
        <fullName evidence="1">Uncharacterized protein</fullName>
    </submittedName>
</protein>